<accession>A0A432VA32</accession>
<gene>
    <name evidence="2" type="ORF">EET67_05215</name>
</gene>
<evidence type="ECO:0008006" key="4">
    <source>
        <dbReference type="Google" id="ProtNLM"/>
    </source>
</evidence>
<organism evidence="2 3">
    <name type="scientific">Borborobacter arsenicus</name>
    <dbReference type="NCBI Taxonomy" id="1851146"/>
    <lineage>
        <taxon>Bacteria</taxon>
        <taxon>Pseudomonadati</taxon>
        <taxon>Pseudomonadota</taxon>
        <taxon>Alphaproteobacteria</taxon>
        <taxon>Hyphomicrobiales</taxon>
        <taxon>Phyllobacteriaceae</taxon>
        <taxon>Borborobacter</taxon>
    </lineage>
</organism>
<evidence type="ECO:0000313" key="3">
    <source>
        <dbReference type="Proteomes" id="UP000281647"/>
    </source>
</evidence>
<reference evidence="2 3" key="1">
    <citation type="submission" date="2018-11" db="EMBL/GenBank/DDBJ databases">
        <title>Pseudaminobacter arsenicus sp. nov., an arsenic-resistant bacterium isolated from arsenic-rich aquifers.</title>
        <authorList>
            <person name="Mu Y."/>
        </authorList>
    </citation>
    <scope>NUCLEOTIDE SEQUENCE [LARGE SCALE GENOMIC DNA]</scope>
    <source>
        <strain evidence="2 3">CB3</strain>
    </source>
</reference>
<evidence type="ECO:0000313" key="2">
    <source>
        <dbReference type="EMBL" id="RUM99039.1"/>
    </source>
</evidence>
<comment type="caution">
    <text evidence="2">The sequence shown here is derived from an EMBL/GenBank/DDBJ whole genome shotgun (WGS) entry which is preliminary data.</text>
</comment>
<feature type="compositionally biased region" description="Basic and acidic residues" evidence="1">
    <location>
        <begin position="165"/>
        <end position="176"/>
    </location>
</feature>
<sequence length="196" mass="21835">MAFFTSDQIAALSASTVRVDFLTKMEFKSGTSYLWNGNTDLMTGGQTWKPMHGAGVIDGLSAPTGTAAEAVTFQLNGLPDQATDLLRMALEDNQDSAQRLVTVYLQLFDADWQAAGAPIGIWWGFMQPPRITRTPMQGTEGAIQSISMQAENAFFNRSRPPYGRYTDRDQQKRSPGDKFFQFTPSLLFKSFTYPDY</sequence>
<dbReference type="EMBL" id="RKST01000003">
    <property type="protein sequence ID" value="RUM99039.1"/>
    <property type="molecule type" value="Genomic_DNA"/>
</dbReference>
<protein>
    <recommendedName>
        <fullName evidence="4">DUF2163 domain-containing protein</fullName>
    </recommendedName>
</protein>
<dbReference type="RefSeq" id="WP_128624542.1">
    <property type="nucleotide sequence ID" value="NZ_ML133508.1"/>
</dbReference>
<feature type="region of interest" description="Disordered" evidence="1">
    <location>
        <begin position="157"/>
        <end position="178"/>
    </location>
</feature>
<proteinExistence type="predicted"/>
<dbReference type="OrthoDB" id="7768569at2"/>
<dbReference type="AlphaFoldDB" id="A0A432VA32"/>
<dbReference type="Proteomes" id="UP000281647">
    <property type="component" value="Unassembled WGS sequence"/>
</dbReference>
<evidence type="ECO:0000256" key="1">
    <source>
        <dbReference type="SAM" id="MobiDB-lite"/>
    </source>
</evidence>
<name>A0A432VA32_9HYPH</name>
<keyword evidence="3" id="KW-1185">Reference proteome</keyword>